<keyword evidence="3 5" id="KW-0131">Cell cycle</keyword>
<keyword evidence="5" id="KW-0963">Cytoplasm</keyword>
<dbReference type="Proteomes" id="UP000051461">
    <property type="component" value="Unassembled WGS sequence"/>
</dbReference>
<dbReference type="PANTHER" id="PTHR35798:SF1">
    <property type="entry name" value="CELL DIVISION PROTEIN SEPF"/>
    <property type="match status" value="1"/>
</dbReference>
<dbReference type="GO" id="GO:0043093">
    <property type="term" value="P:FtsZ-dependent cytokinesis"/>
    <property type="evidence" value="ECO:0007669"/>
    <property type="project" value="UniProtKB-UniRule"/>
</dbReference>
<organism evidence="6 7">
    <name type="scientific">Loigolactobacillus bifermentans DSM 20003</name>
    <dbReference type="NCBI Taxonomy" id="1423726"/>
    <lineage>
        <taxon>Bacteria</taxon>
        <taxon>Bacillati</taxon>
        <taxon>Bacillota</taxon>
        <taxon>Bacilli</taxon>
        <taxon>Lactobacillales</taxon>
        <taxon>Lactobacillaceae</taxon>
        <taxon>Loigolactobacillus</taxon>
    </lineage>
</organism>
<comment type="function">
    <text evidence="4 5">Cell division protein that is part of the divisome complex and is recruited early to the Z-ring. Probably stimulates Z-ring formation, perhaps through the cross-linking of FtsZ protofilaments. Its function overlaps with FtsA.</text>
</comment>
<evidence type="ECO:0000256" key="1">
    <source>
        <dbReference type="ARBA" id="ARBA00022618"/>
    </source>
</evidence>
<dbReference type="GO" id="GO:0005737">
    <property type="term" value="C:cytoplasm"/>
    <property type="evidence" value="ECO:0007669"/>
    <property type="project" value="UniProtKB-SubCell"/>
</dbReference>
<comment type="caution">
    <text evidence="6">The sequence shown here is derived from an EMBL/GenBank/DDBJ whole genome shotgun (WGS) entry which is preliminary data.</text>
</comment>
<evidence type="ECO:0000313" key="7">
    <source>
        <dbReference type="Proteomes" id="UP000051461"/>
    </source>
</evidence>
<evidence type="ECO:0000256" key="2">
    <source>
        <dbReference type="ARBA" id="ARBA00023210"/>
    </source>
</evidence>
<evidence type="ECO:0000256" key="5">
    <source>
        <dbReference type="HAMAP-Rule" id="MF_01197"/>
    </source>
</evidence>
<name>A0A0R1H1Z3_9LACO</name>
<keyword evidence="7" id="KW-1185">Reference proteome</keyword>
<accession>A0A0R1H1Z3</accession>
<dbReference type="PANTHER" id="PTHR35798">
    <property type="entry name" value="CELL DIVISION PROTEIN SEPF"/>
    <property type="match status" value="1"/>
</dbReference>
<dbReference type="InterPro" id="IPR038594">
    <property type="entry name" value="SepF-like_sf"/>
</dbReference>
<dbReference type="AlphaFoldDB" id="A0A0R1H1Z3"/>
<dbReference type="RefSeq" id="WP_057903556.1">
    <property type="nucleotide sequence ID" value="NZ_AZDA01000013.1"/>
</dbReference>
<keyword evidence="2 5" id="KW-0717">Septation</keyword>
<dbReference type="InterPro" id="IPR023052">
    <property type="entry name" value="Cell_div_SepF"/>
</dbReference>
<dbReference type="STRING" id="1423726.FC07_GL000480"/>
<dbReference type="HAMAP" id="MF_01197">
    <property type="entry name" value="SepF"/>
    <property type="match status" value="1"/>
</dbReference>
<comment type="subcellular location">
    <subcellularLocation>
        <location evidence="5">Cytoplasm</location>
    </subcellularLocation>
    <text evidence="5">Localizes to the division site, in a FtsZ-dependent manner.</text>
</comment>
<dbReference type="Pfam" id="PF04472">
    <property type="entry name" value="SepF"/>
    <property type="match status" value="1"/>
</dbReference>
<dbReference type="EMBL" id="AZDA01000013">
    <property type="protein sequence ID" value="KRK40469.1"/>
    <property type="molecule type" value="Genomic_DNA"/>
</dbReference>
<dbReference type="OrthoDB" id="9815206at2"/>
<evidence type="ECO:0000256" key="4">
    <source>
        <dbReference type="ARBA" id="ARBA00044936"/>
    </source>
</evidence>
<comment type="subunit">
    <text evidence="5">Homodimer. Interacts with FtsZ.</text>
</comment>
<gene>
    <name evidence="5" type="primary">sepF</name>
    <name evidence="6" type="ORF">FC07_GL000480</name>
</gene>
<dbReference type="InterPro" id="IPR007561">
    <property type="entry name" value="Cell_div_SepF/SepF-rel"/>
</dbReference>
<protein>
    <recommendedName>
        <fullName evidence="5">Cell division protein SepF</fullName>
    </recommendedName>
</protein>
<keyword evidence="1 5" id="KW-0132">Cell division</keyword>
<dbReference type="GO" id="GO:0000917">
    <property type="term" value="P:division septum assembly"/>
    <property type="evidence" value="ECO:0007669"/>
    <property type="project" value="UniProtKB-KW"/>
</dbReference>
<comment type="similarity">
    <text evidence="5">Belongs to the SepF family.</text>
</comment>
<dbReference type="Gene3D" id="3.30.110.150">
    <property type="entry name" value="SepF-like protein"/>
    <property type="match status" value="1"/>
</dbReference>
<dbReference type="PATRIC" id="fig|1423726.3.peg.494"/>
<evidence type="ECO:0000256" key="3">
    <source>
        <dbReference type="ARBA" id="ARBA00023306"/>
    </source>
</evidence>
<reference evidence="6 7" key="1">
    <citation type="journal article" date="2015" name="Genome Announc.">
        <title>Expanding the biotechnology potential of lactobacilli through comparative genomics of 213 strains and associated genera.</title>
        <authorList>
            <person name="Sun Z."/>
            <person name="Harris H.M."/>
            <person name="McCann A."/>
            <person name="Guo C."/>
            <person name="Argimon S."/>
            <person name="Zhang W."/>
            <person name="Yang X."/>
            <person name="Jeffery I.B."/>
            <person name="Cooney J.C."/>
            <person name="Kagawa T.F."/>
            <person name="Liu W."/>
            <person name="Song Y."/>
            <person name="Salvetti E."/>
            <person name="Wrobel A."/>
            <person name="Rasinkangas P."/>
            <person name="Parkhill J."/>
            <person name="Rea M.C."/>
            <person name="O'Sullivan O."/>
            <person name="Ritari J."/>
            <person name="Douillard F.P."/>
            <person name="Paul Ross R."/>
            <person name="Yang R."/>
            <person name="Briner A.E."/>
            <person name="Felis G.E."/>
            <person name="de Vos W.M."/>
            <person name="Barrangou R."/>
            <person name="Klaenhammer T.R."/>
            <person name="Caufield P.W."/>
            <person name="Cui Y."/>
            <person name="Zhang H."/>
            <person name="O'Toole P.W."/>
        </authorList>
    </citation>
    <scope>NUCLEOTIDE SEQUENCE [LARGE SCALE GENOMIC DNA]</scope>
    <source>
        <strain evidence="6 7">DSM 20003</strain>
    </source>
</reference>
<proteinExistence type="inferred from homology"/>
<evidence type="ECO:0000313" key="6">
    <source>
        <dbReference type="EMBL" id="KRK40469.1"/>
    </source>
</evidence>
<sequence>MSKFNLSKFFGMGEEDYESTDSTAPKFTTVAATPADTAAARPVEKPRKQQAAANRKNIVSINTPTTKANKIIVFEPRIYSDAKEVATHLLNNRAVVLSFKRIEQGQAKRIVDFLSGTVFAINGDIQRVGEDIFLCTPANYEIDGGLTEALRQDNFK</sequence>